<evidence type="ECO:0000313" key="5">
    <source>
        <dbReference type="EMBL" id="CAJ0967707.1"/>
    </source>
</evidence>
<evidence type="ECO:0000256" key="4">
    <source>
        <dbReference type="ARBA" id="ARBA00022691"/>
    </source>
</evidence>
<accession>A0ABN9MMY4</accession>
<keyword evidence="6" id="KW-1185">Reference proteome</keyword>
<reference evidence="5" key="1">
    <citation type="submission" date="2023-07" db="EMBL/GenBank/DDBJ databases">
        <authorList>
            <person name="Stuckert A."/>
        </authorList>
    </citation>
    <scope>NUCLEOTIDE SEQUENCE</scope>
</reference>
<dbReference type="PANTHER" id="PTHR10867:SF44">
    <property type="entry name" value="NICOTINAMIDE N-METHYLTRANSFERASE ISOFORM X2"/>
    <property type="match status" value="1"/>
</dbReference>
<dbReference type="Pfam" id="PF01234">
    <property type="entry name" value="NNMT_PNMT_TEMT"/>
    <property type="match status" value="1"/>
</dbReference>
<dbReference type="InterPro" id="IPR029063">
    <property type="entry name" value="SAM-dependent_MTases_sf"/>
</dbReference>
<evidence type="ECO:0000256" key="3">
    <source>
        <dbReference type="ARBA" id="ARBA00022679"/>
    </source>
</evidence>
<dbReference type="Gene3D" id="3.40.50.150">
    <property type="entry name" value="Vaccinia Virus protein VP39"/>
    <property type="match status" value="1"/>
</dbReference>
<dbReference type="InterPro" id="IPR000940">
    <property type="entry name" value="NNMT_TEMT_trans"/>
</dbReference>
<keyword evidence="3" id="KW-0808">Transferase</keyword>
<comment type="similarity">
    <text evidence="1">Belongs to the class I-like SAM-binding methyltransferase superfamily. NNMT/PNMT/TEMT family.</text>
</comment>
<protein>
    <submittedName>
        <fullName evidence="5">Uncharacterized protein</fullName>
    </submittedName>
</protein>
<keyword evidence="2" id="KW-0489">Methyltransferase</keyword>
<keyword evidence="4" id="KW-0949">S-adenosyl-L-methionine</keyword>
<dbReference type="Proteomes" id="UP001176940">
    <property type="component" value="Unassembled WGS sequence"/>
</dbReference>
<evidence type="ECO:0000256" key="2">
    <source>
        <dbReference type="ARBA" id="ARBA00022603"/>
    </source>
</evidence>
<gene>
    <name evidence="5" type="ORF">RIMI_LOCUS22430561</name>
</gene>
<name>A0ABN9MMY4_9NEOB</name>
<dbReference type="EMBL" id="CAUEEQ010078535">
    <property type="protein sequence ID" value="CAJ0967707.1"/>
    <property type="molecule type" value="Genomic_DNA"/>
</dbReference>
<organism evidence="5 6">
    <name type="scientific">Ranitomeya imitator</name>
    <name type="common">mimic poison frog</name>
    <dbReference type="NCBI Taxonomy" id="111125"/>
    <lineage>
        <taxon>Eukaryota</taxon>
        <taxon>Metazoa</taxon>
        <taxon>Chordata</taxon>
        <taxon>Craniata</taxon>
        <taxon>Vertebrata</taxon>
        <taxon>Euteleostomi</taxon>
        <taxon>Amphibia</taxon>
        <taxon>Batrachia</taxon>
        <taxon>Anura</taxon>
        <taxon>Neobatrachia</taxon>
        <taxon>Hyloidea</taxon>
        <taxon>Dendrobatidae</taxon>
        <taxon>Dendrobatinae</taxon>
        <taxon>Ranitomeya</taxon>
    </lineage>
</organism>
<evidence type="ECO:0000313" key="6">
    <source>
        <dbReference type="Proteomes" id="UP001176940"/>
    </source>
</evidence>
<dbReference type="SUPFAM" id="SSF53335">
    <property type="entry name" value="S-adenosyl-L-methionine-dependent methyltransferases"/>
    <property type="match status" value="1"/>
</dbReference>
<dbReference type="PROSITE" id="PS51681">
    <property type="entry name" value="SAM_MT_NNMT_PNMT_TEMT"/>
    <property type="match status" value="1"/>
</dbReference>
<sequence length="225" mass="25836">MDCCPNKCYNADNFDSRENLENYFSDKPNMVLGEDSLKFPLENLSKTFKEGNINGDILIDISPSAMIHHLFAACEFFKYIIVLKMRDRCILELKRWVDSRTGAFSWGHAAKLQADIGESSDPLQDKEVKVRSALQHVVKYNLEKENITDPIVLPPGDCIISTWLLDVICQNGDDYVRYLKKFSKLLKPEGHLILIGVLDATYFIVGKEKFHYFTYNEDFCQESSS</sequence>
<evidence type="ECO:0000256" key="1">
    <source>
        <dbReference type="ARBA" id="ARBA00007996"/>
    </source>
</evidence>
<dbReference type="PANTHER" id="PTHR10867">
    <property type="entry name" value="NNMT/PNMT/TEMT FAMILY MEMBER"/>
    <property type="match status" value="1"/>
</dbReference>
<comment type="caution">
    <text evidence="5">The sequence shown here is derived from an EMBL/GenBank/DDBJ whole genome shotgun (WGS) entry which is preliminary data.</text>
</comment>
<proteinExistence type="inferred from homology"/>